<evidence type="ECO:0000313" key="2">
    <source>
        <dbReference type="Proteomes" id="UP000585474"/>
    </source>
</evidence>
<accession>A0A7J0E3U9</accession>
<gene>
    <name evidence="1" type="ORF">Acr_01g0009830</name>
</gene>
<proteinExistence type="predicted"/>
<dbReference type="EMBL" id="BJWL01000001">
    <property type="protein sequence ID" value="GFY81174.1"/>
    <property type="molecule type" value="Genomic_DNA"/>
</dbReference>
<dbReference type="Proteomes" id="UP000585474">
    <property type="component" value="Unassembled WGS sequence"/>
</dbReference>
<name>A0A7J0E3U9_9ERIC</name>
<protein>
    <submittedName>
        <fullName evidence="1">Uncharacterized protein</fullName>
    </submittedName>
</protein>
<reference evidence="1 2" key="1">
    <citation type="submission" date="2019-07" db="EMBL/GenBank/DDBJ databases">
        <title>De Novo Assembly of kiwifruit Actinidia rufa.</title>
        <authorList>
            <person name="Sugita-Konishi S."/>
            <person name="Sato K."/>
            <person name="Mori E."/>
            <person name="Abe Y."/>
            <person name="Kisaki G."/>
            <person name="Hamano K."/>
            <person name="Suezawa K."/>
            <person name="Otani M."/>
            <person name="Fukuda T."/>
            <person name="Manabe T."/>
            <person name="Gomi K."/>
            <person name="Tabuchi M."/>
            <person name="Akimitsu K."/>
            <person name="Kataoka I."/>
        </authorList>
    </citation>
    <scope>NUCLEOTIDE SEQUENCE [LARGE SCALE GENOMIC DNA]</scope>
    <source>
        <strain evidence="2">cv. Fuchu</strain>
    </source>
</reference>
<sequence>MVLTKHASNDPRGDYPNPVEPEIAFNKRWFKSLDFERKWAPEFKERHIITGRDFEKSFLEKYTHLTLAPMDALSEDKREEERVDEDVNDMDVEENFEILLQIEGAYVDPNDKEQEQDVGHGEEHSHEGVNEKIHEEVHVEYVHVESPMHGAYPSKKGTLYQEGPPAWSLGYFNELKVSLGEIKQWQEEIIQTQVRHEEYIARLGDTHHELRQQVDRLGDFYEA</sequence>
<keyword evidence="2" id="KW-1185">Reference proteome</keyword>
<evidence type="ECO:0000313" key="1">
    <source>
        <dbReference type="EMBL" id="GFY81174.1"/>
    </source>
</evidence>
<dbReference type="AlphaFoldDB" id="A0A7J0E3U9"/>
<organism evidence="1 2">
    <name type="scientific">Actinidia rufa</name>
    <dbReference type="NCBI Taxonomy" id="165716"/>
    <lineage>
        <taxon>Eukaryota</taxon>
        <taxon>Viridiplantae</taxon>
        <taxon>Streptophyta</taxon>
        <taxon>Embryophyta</taxon>
        <taxon>Tracheophyta</taxon>
        <taxon>Spermatophyta</taxon>
        <taxon>Magnoliopsida</taxon>
        <taxon>eudicotyledons</taxon>
        <taxon>Gunneridae</taxon>
        <taxon>Pentapetalae</taxon>
        <taxon>asterids</taxon>
        <taxon>Ericales</taxon>
        <taxon>Actinidiaceae</taxon>
        <taxon>Actinidia</taxon>
    </lineage>
</organism>
<comment type="caution">
    <text evidence="1">The sequence shown here is derived from an EMBL/GenBank/DDBJ whole genome shotgun (WGS) entry which is preliminary data.</text>
</comment>